<proteinExistence type="predicted"/>
<comment type="caution">
    <text evidence="2">The sequence shown here is derived from an EMBL/GenBank/DDBJ whole genome shotgun (WGS) entry which is preliminary data.</text>
</comment>
<keyword evidence="1" id="KW-1133">Transmembrane helix</keyword>
<organism evidence="2 3">
    <name type="scientific">Abeliophyllum distichum</name>
    <dbReference type="NCBI Taxonomy" id="126358"/>
    <lineage>
        <taxon>Eukaryota</taxon>
        <taxon>Viridiplantae</taxon>
        <taxon>Streptophyta</taxon>
        <taxon>Embryophyta</taxon>
        <taxon>Tracheophyta</taxon>
        <taxon>Spermatophyta</taxon>
        <taxon>Magnoliopsida</taxon>
        <taxon>eudicotyledons</taxon>
        <taxon>Gunneridae</taxon>
        <taxon>Pentapetalae</taxon>
        <taxon>asterids</taxon>
        <taxon>lamiids</taxon>
        <taxon>Lamiales</taxon>
        <taxon>Oleaceae</taxon>
        <taxon>Forsythieae</taxon>
        <taxon>Abeliophyllum</taxon>
    </lineage>
</organism>
<accession>A0ABD1VYJ1</accession>
<keyword evidence="1" id="KW-0472">Membrane</keyword>
<dbReference type="AlphaFoldDB" id="A0ABD1VYJ1"/>
<keyword evidence="3" id="KW-1185">Reference proteome</keyword>
<gene>
    <name evidence="2" type="ORF">Adt_03365</name>
</gene>
<reference evidence="3" key="1">
    <citation type="submission" date="2024-07" db="EMBL/GenBank/DDBJ databases">
        <title>Two chromosome-level genome assemblies of Korean endemic species Abeliophyllum distichum and Forsythia ovata (Oleaceae).</title>
        <authorList>
            <person name="Jang H."/>
        </authorList>
    </citation>
    <scope>NUCLEOTIDE SEQUENCE [LARGE SCALE GENOMIC DNA]</scope>
</reference>
<feature type="transmembrane region" description="Helical" evidence="1">
    <location>
        <begin position="112"/>
        <end position="133"/>
    </location>
</feature>
<dbReference type="Proteomes" id="UP001604336">
    <property type="component" value="Unassembled WGS sequence"/>
</dbReference>
<evidence type="ECO:0000313" key="2">
    <source>
        <dbReference type="EMBL" id="KAL2542387.1"/>
    </source>
</evidence>
<keyword evidence="1" id="KW-0812">Transmembrane</keyword>
<sequence length="134" mass="15025">MEKVKAEHADAEARTVMAYKDDFENTPEYMELTNRFITAGGEQLVERIGETHPEWDFLRYHPDDILALEDLAAVEILSNVEGQNVDEAQTTTLIIGKSPQCADPKETGTCKLLLFVFVFAPTLVMRSISIVSFS</sequence>
<protein>
    <submittedName>
        <fullName evidence="2">Uncharacterized protein</fullName>
    </submittedName>
</protein>
<name>A0ABD1VYJ1_9LAMI</name>
<dbReference type="EMBL" id="JBFOLK010000001">
    <property type="protein sequence ID" value="KAL2542387.1"/>
    <property type="molecule type" value="Genomic_DNA"/>
</dbReference>
<evidence type="ECO:0000256" key="1">
    <source>
        <dbReference type="SAM" id="Phobius"/>
    </source>
</evidence>
<evidence type="ECO:0000313" key="3">
    <source>
        <dbReference type="Proteomes" id="UP001604336"/>
    </source>
</evidence>